<reference evidence="1" key="1">
    <citation type="journal article" date="2023" name="G3 (Bethesda)">
        <title>A reference genome for the long-term kleptoplast-retaining sea slug Elysia crispata morphotype clarki.</title>
        <authorList>
            <person name="Eastman K.E."/>
            <person name="Pendleton A.L."/>
            <person name="Shaikh M.A."/>
            <person name="Suttiyut T."/>
            <person name="Ogas R."/>
            <person name="Tomko P."/>
            <person name="Gavelis G."/>
            <person name="Widhalm J.R."/>
            <person name="Wisecaver J.H."/>
        </authorList>
    </citation>
    <scope>NUCLEOTIDE SEQUENCE</scope>
    <source>
        <strain evidence="1">ECLA1</strain>
    </source>
</reference>
<evidence type="ECO:0000313" key="1">
    <source>
        <dbReference type="EMBL" id="KAK3761046.1"/>
    </source>
</evidence>
<keyword evidence="2" id="KW-1185">Reference proteome</keyword>
<dbReference type="Proteomes" id="UP001283361">
    <property type="component" value="Unassembled WGS sequence"/>
</dbReference>
<evidence type="ECO:0000313" key="2">
    <source>
        <dbReference type="Proteomes" id="UP001283361"/>
    </source>
</evidence>
<dbReference type="AlphaFoldDB" id="A0AAE0Z2F8"/>
<comment type="caution">
    <text evidence="1">The sequence shown here is derived from an EMBL/GenBank/DDBJ whole genome shotgun (WGS) entry which is preliminary data.</text>
</comment>
<name>A0AAE0Z2F8_9GAST</name>
<accession>A0AAE0Z2F8</accession>
<dbReference type="EMBL" id="JAWDGP010004927">
    <property type="protein sequence ID" value="KAK3761046.1"/>
    <property type="molecule type" value="Genomic_DNA"/>
</dbReference>
<gene>
    <name evidence="1" type="ORF">RRG08_022452</name>
</gene>
<proteinExistence type="predicted"/>
<sequence length="218" mass="23941">MLHHRATDFRIELFSCSPGLPGCTGQAVLSLPQVSPCLSARCYSLEDPCRLDTFIPPPLPQFSPSLTLSQCMMPQFSPSLTVSRCMMVFSVLFSRRSLYTRLSQSIHTMLGRGHYIEGSRVIMSPVIMASICGSIVSTQRRGRYTDGSRAIISLVIMASICGSIVSTQRRGRYTEGSRVIMSPVIMASICGSIVSTQRRGRYTEGSRVIISMVIMASI</sequence>
<organism evidence="1 2">
    <name type="scientific">Elysia crispata</name>
    <name type="common">lettuce slug</name>
    <dbReference type="NCBI Taxonomy" id="231223"/>
    <lineage>
        <taxon>Eukaryota</taxon>
        <taxon>Metazoa</taxon>
        <taxon>Spiralia</taxon>
        <taxon>Lophotrochozoa</taxon>
        <taxon>Mollusca</taxon>
        <taxon>Gastropoda</taxon>
        <taxon>Heterobranchia</taxon>
        <taxon>Euthyneura</taxon>
        <taxon>Panpulmonata</taxon>
        <taxon>Sacoglossa</taxon>
        <taxon>Placobranchoidea</taxon>
        <taxon>Plakobranchidae</taxon>
        <taxon>Elysia</taxon>
    </lineage>
</organism>
<protein>
    <submittedName>
        <fullName evidence="1">Uncharacterized protein</fullName>
    </submittedName>
</protein>